<sequence>MDALRLMTFNVQCLPLIAGVLDGSISIPGALVGLFPGTDDDAIDRATAICADLLAIAPDERPQVIALNEAFNEDARGIFLDQLKPTWPNIVEAVYEADLEEDAGLMVFSSLPFHTLPDGSTHRAQFYSDDGGDDSWASKAAVLVQVGLPAEVTTLVFTHLQAAYDSDDQYRDVRARQLEELLKLIDRGVGDDRDQWRNVVVAGDLNIRGDAGSASDEWYETFTGAGEFGQRFADSWIQQRPPGVQENLDPGLSHRDRATQGEQRLDYVCCLKRRDGEAIVAHQMRLGHRTVSDHYALEALIQFEADRCQPCRAVNLDELSPMAGAPVAGQPVGSLAWHVDVTIPADDGRFWLWLPRPGTFSFFAATDLTYQVFAATDLSHPLELFSTLKAGEVPASVQVAVQEFRGQLDPDGGTFVHRQPMLICVRSASGDPVRHRPFMVFEHRGDTPQTALALPPHFDLDLPFPLNEYLGADDQVWLRVKPRATLMGTTRSESIVLTQGQADAARMTQYDRALTALADWYGSGELSFSFDATDDDEFYVTVKRDDPSQIRQVIRWNTPVCYLRLDKGMQVHVDDETGKDWPGADEPELDLSIDGTHLTHVTWDDADTGEDWPGFTDAIRNAVVARGWTSHRWGCARAWR</sequence>
<evidence type="ECO:0008006" key="3">
    <source>
        <dbReference type="Google" id="ProtNLM"/>
    </source>
</evidence>
<reference evidence="1 2" key="1">
    <citation type="submission" date="2018-02" db="EMBL/GenBank/DDBJ databases">
        <authorList>
            <person name="Cohen D.B."/>
            <person name="Kent A.D."/>
        </authorList>
    </citation>
    <scope>NUCLEOTIDE SEQUENCE [LARGE SCALE GENOMIC DNA]</scope>
    <source>
        <strain evidence="1">1</strain>
    </source>
</reference>
<dbReference type="KEGG" id="mgg:MPLG2_3898"/>
<name>A0A2N9JMX3_9ACTN</name>
<dbReference type="GO" id="GO:0004767">
    <property type="term" value="F:sphingomyelin phosphodiesterase activity"/>
    <property type="evidence" value="ECO:0007669"/>
    <property type="project" value="InterPro"/>
</dbReference>
<dbReference type="SUPFAM" id="SSF56219">
    <property type="entry name" value="DNase I-like"/>
    <property type="match status" value="1"/>
</dbReference>
<dbReference type="PANTHER" id="PTHR16320:SF23">
    <property type="entry name" value="SPHINGOMYELINASE C 1"/>
    <property type="match status" value="1"/>
</dbReference>
<dbReference type="EMBL" id="LT985188">
    <property type="protein sequence ID" value="SPD88928.1"/>
    <property type="molecule type" value="Genomic_DNA"/>
</dbReference>
<dbReference type="PANTHER" id="PTHR16320">
    <property type="entry name" value="SPHINGOMYELINASE FAMILY MEMBER"/>
    <property type="match status" value="1"/>
</dbReference>
<organism evidence="1 2">
    <name type="scientific">Micropruina glycogenica</name>
    <dbReference type="NCBI Taxonomy" id="75385"/>
    <lineage>
        <taxon>Bacteria</taxon>
        <taxon>Bacillati</taxon>
        <taxon>Actinomycetota</taxon>
        <taxon>Actinomycetes</taxon>
        <taxon>Propionibacteriales</taxon>
        <taxon>Nocardioidaceae</taxon>
        <taxon>Micropruina</taxon>
    </lineage>
</organism>
<evidence type="ECO:0000313" key="1">
    <source>
        <dbReference type="EMBL" id="SPD88928.1"/>
    </source>
</evidence>
<protein>
    <recommendedName>
        <fullName evidence="3">Endonuclease/exonuclease/phosphatase domain-containing protein</fullName>
    </recommendedName>
</protein>
<evidence type="ECO:0000313" key="2">
    <source>
        <dbReference type="Proteomes" id="UP000238164"/>
    </source>
</evidence>
<proteinExistence type="predicted"/>
<gene>
    <name evidence="1" type="ORF">MPLG2_3898</name>
</gene>
<dbReference type="Gene3D" id="3.60.10.10">
    <property type="entry name" value="Endonuclease/exonuclease/phosphatase"/>
    <property type="match status" value="1"/>
</dbReference>
<accession>A0A2N9JMX3</accession>
<dbReference type="AlphaFoldDB" id="A0A2N9JMX3"/>
<dbReference type="InterPro" id="IPR038772">
    <property type="entry name" value="Sph/SMPD2-like"/>
</dbReference>
<dbReference type="OrthoDB" id="9787701at2"/>
<dbReference type="InterPro" id="IPR036691">
    <property type="entry name" value="Endo/exonu/phosph_ase_sf"/>
</dbReference>
<keyword evidence="2" id="KW-1185">Reference proteome</keyword>
<dbReference type="Proteomes" id="UP000238164">
    <property type="component" value="Chromosome 1"/>
</dbReference>
<dbReference type="RefSeq" id="WP_158681325.1">
    <property type="nucleotide sequence ID" value="NZ_BAAAGO010000016.1"/>
</dbReference>